<gene>
    <name evidence="9" type="ORF">FPE01S_03_06610</name>
</gene>
<dbReference type="Pfam" id="PF13715">
    <property type="entry name" value="CarbopepD_reg_2"/>
    <property type="match status" value="1"/>
</dbReference>
<evidence type="ECO:0000313" key="10">
    <source>
        <dbReference type="Proteomes" id="UP000033121"/>
    </source>
</evidence>
<evidence type="ECO:0000259" key="8">
    <source>
        <dbReference type="Pfam" id="PF07715"/>
    </source>
</evidence>
<evidence type="ECO:0000256" key="3">
    <source>
        <dbReference type="ARBA" id="ARBA00022452"/>
    </source>
</evidence>
<dbReference type="SUPFAM" id="SSF49464">
    <property type="entry name" value="Carboxypeptidase regulatory domain-like"/>
    <property type="match status" value="1"/>
</dbReference>
<dbReference type="AlphaFoldDB" id="A0A0E9N3R3"/>
<accession>A0A0E9N3R3</accession>
<sequence length="1069" mass="119788">MFTTQCIFILNKPLFKPLLMSPILASLRRSSLIFSLLLCWYVSLAQSELKGRITNEANQPIAGVTVQVKGTNTRTATDQNGRFSVPAASGAVLIFSHVGFVSREQPAGNESDIAIQLKPNNDAMGEVVVTALGIKKEKKALGYAVQEVKGEELVKAREPNVISSLTGKVAGLRIASSSNLFGDPGISLRGKGTIIVVDGVRINSDSWNLSADDIESFSVLKGPTAAALYGSDGQNGAIQITTKRGSKNKRGYSVEFNSSTQLQTGFNAVPGLQGEYGPGSNFQYEYGDGRGAGINDADYDVWGPRFEGQLIKQWNSEVDPATGDLVPLPWTAKGKNNLDNFLQNGILSSNNIAISANNDRGDIRFSITQMYQRGQVPNTKLNTTNVAMSGGLNINKKLRLETNINYNKQYTPNYPVFAYQPSSPVYAMMIWGAANYDVRDLRDYWMPGKEGTQQKNVENYQYSNPWFIAYEQLRGYYKDDLYGYAKLKYNITEGLDVHLRTNVSTNYLNRQNRYPISTSQYNGDGGYFQRGGYNESFSYFWENNTDVLATYSKDISRSFSLKASAGANLLTRRTNYQYSHTNNGLLVPQLWTVQNSVDPPSTETFKTSYQRRSVYGYADLDYRKMIFLSLTGRMDQATTLPKANNSYFYPSVSLSGVISEMVKLPEVISFAKVRASYAKVGNDGLVAGSENYYTLYPTYSTGVRWNGNPSLYYSGTLYDPNISPEFSKALEFGADIRFFRNRLGFDFTYFRNIEGPSIFYLPLSQSTGVTTLQRNGLTYKRKGVELVVTASPIRKANFSWDVLLNWSTQQRYLDEVYDTLQTYQRIKVGERTDKLYLTDFQKSANGQIIYNPGNGRPLFNNYVTMQGYGNENWMAGLQNTFRYKNLSFGFLIDGRYGGKLVNYLSQKQWQAGAHPLSANEYRLADWNNRDVAGYKGTFVADGVNIVSGTLEVDGDGNMVKDTREYKDNETPIKWESFAKGYYGSSIANLVDKSYIKLREVTITYNASQHLLSKQRFFNAASVSLVGRNLWYHAKDKNARNIDLDQWTSTSTELETPSIKSFGLNLNLIF</sequence>
<dbReference type="Pfam" id="PF07715">
    <property type="entry name" value="Plug"/>
    <property type="match status" value="1"/>
</dbReference>
<dbReference type="Proteomes" id="UP000033121">
    <property type="component" value="Unassembled WGS sequence"/>
</dbReference>
<evidence type="ECO:0000256" key="2">
    <source>
        <dbReference type="ARBA" id="ARBA00022448"/>
    </source>
</evidence>
<dbReference type="OrthoDB" id="9768177at2"/>
<dbReference type="Gene3D" id="2.40.170.20">
    <property type="entry name" value="TonB-dependent receptor, beta-barrel domain"/>
    <property type="match status" value="1"/>
</dbReference>
<dbReference type="EMBL" id="BBWV01000003">
    <property type="protein sequence ID" value="GAO44622.1"/>
    <property type="molecule type" value="Genomic_DNA"/>
</dbReference>
<comment type="caution">
    <text evidence="9">The sequence shown here is derived from an EMBL/GenBank/DDBJ whole genome shotgun (WGS) entry which is preliminary data.</text>
</comment>
<keyword evidence="4 7" id="KW-0812">Transmembrane</keyword>
<comment type="similarity">
    <text evidence="7">Belongs to the TonB-dependent receptor family.</text>
</comment>
<evidence type="ECO:0000256" key="7">
    <source>
        <dbReference type="PROSITE-ProRule" id="PRU01360"/>
    </source>
</evidence>
<evidence type="ECO:0000256" key="6">
    <source>
        <dbReference type="ARBA" id="ARBA00023237"/>
    </source>
</evidence>
<dbReference type="GO" id="GO:0009279">
    <property type="term" value="C:cell outer membrane"/>
    <property type="evidence" value="ECO:0007669"/>
    <property type="project" value="UniProtKB-SubCell"/>
</dbReference>
<organism evidence="9 10">
    <name type="scientific">Flavihumibacter petaseus NBRC 106054</name>
    <dbReference type="NCBI Taxonomy" id="1220578"/>
    <lineage>
        <taxon>Bacteria</taxon>
        <taxon>Pseudomonadati</taxon>
        <taxon>Bacteroidota</taxon>
        <taxon>Chitinophagia</taxon>
        <taxon>Chitinophagales</taxon>
        <taxon>Chitinophagaceae</taxon>
        <taxon>Flavihumibacter</taxon>
    </lineage>
</organism>
<dbReference type="InterPro" id="IPR036942">
    <property type="entry name" value="Beta-barrel_TonB_sf"/>
</dbReference>
<keyword evidence="9" id="KW-0675">Receptor</keyword>
<reference evidence="9 10" key="1">
    <citation type="submission" date="2015-04" db="EMBL/GenBank/DDBJ databases">
        <title>Whole genome shotgun sequence of Flavihumibacter petaseus NBRC 106054.</title>
        <authorList>
            <person name="Miyazawa S."/>
            <person name="Hosoyama A."/>
            <person name="Hashimoto M."/>
            <person name="Noguchi M."/>
            <person name="Tsuchikane K."/>
            <person name="Ohji S."/>
            <person name="Yamazoe A."/>
            <person name="Ichikawa N."/>
            <person name="Kimura A."/>
            <person name="Fujita N."/>
        </authorList>
    </citation>
    <scope>NUCLEOTIDE SEQUENCE [LARGE SCALE GENOMIC DNA]</scope>
    <source>
        <strain evidence="9 10">NBRC 106054</strain>
    </source>
</reference>
<comment type="subcellular location">
    <subcellularLocation>
        <location evidence="1 7">Cell outer membrane</location>
        <topology evidence="1 7">Multi-pass membrane protein</topology>
    </subcellularLocation>
</comment>
<keyword evidence="10" id="KW-1185">Reference proteome</keyword>
<evidence type="ECO:0000256" key="4">
    <source>
        <dbReference type="ARBA" id="ARBA00022692"/>
    </source>
</evidence>
<evidence type="ECO:0000313" key="9">
    <source>
        <dbReference type="EMBL" id="GAO44622.1"/>
    </source>
</evidence>
<dbReference type="SUPFAM" id="SSF56935">
    <property type="entry name" value="Porins"/>
    <property type="match status" value="1"/>
</dbReference>
<dbReference type="STRING" id="1220578.FPE01S_03_06610"/>
<dbReference type="InterPro" id="IPR008969">
    <property type="entry name" value="CarboxyPept-like_regulatory"/>
</dbReference>
<evidence type="ECO:0000256" key="5">
    <source>
        <dbReference type="ARBA" id="ARBA00023136"/>
    </source>
</evidence>
<dbReference type="InterPro" id="IPR023997">
    <property type="entry name" value="TonB-dep_OMP_SusC/RagA_CS"/>
</dbReference>
<dbReference type="NCBIfam" id="TIGR04057">
    <property type="entry name" value="SusC_RagA_signa"/>
    <property type="match status" value="1"/>
</dbReference>
<proteinExistence type="inferred from homology"/>
<protein>
    <submittedName>
        <fullName evidence="9">Putative TonB-dependent receptor</fullName>
    </submittedName>
</protein>
<dbReference type="InterPro" id="IPR012910">
    <property type="entry name" value="Plug_dom"/>
</dbReference>
<dbReference type="PROSITE" id="PS52016">
    <property type="entry name" value="TONB_DEPENDENT_REC_3"/>
    <property type="match status" value="1"/>
</dbReference>
<keyword evidence="3 7" id="KW-1134">Transmembrane beta strand</keyword>
<dbReference type="NCBIfam" id="TIGR04056">
    <property type="entry name" value="OMP_RagA_SusC"/>
    <property type="match status" value="1"/>
</dbReference>
<feature type="domain" description="TonB-dependent receptor plug" evidence="8">
    <location>
        <begin position="139"/>
        <end position="237"/>
    </location>
</feature>
<dbReference type="InterPro" id="IPR039426">
    <property type="entry name" value="TonB-dep_rcpt-like"/>
</dbReference>
<dbReference type="Gene3D" id="2.170.130.10">
    <property type="entry name" value="TonB-dependent receptor, plug domain"/>
    <property type="match status" value="1"/>
</dbReference>
<keyword evidence="6 7" id="KW-0998">Cell outer membrane</keyword>
<dbReference type="Gene3D" id="2.60.40.1120">
    <property type="entry name" value="Carboxypeptidase-like, regulatory domain"/>
    <property type="match status" value="1"/>
</dbReference>
<dbReference type="InterPro" id="IPR023996">
    <property type="entry name" value="TonB-dep_OMP_SusC/RagA"/>
</dbReference>
<name>A0A0E9N3R3_9BACT</name>
<evidence type="ECO:0000256" key="1">
    <source>
        <dbReference type="ARBA" id="ARBA00004571"/>
    </source>
</evidence>
<dbReference type="InterPro" id="IPR037066">
    <property type="entry name" value="Plug_dom_sf"/>
</dbReference>
<keyword evidence="5 7" id="KW-0472">Membrane</keyword>
<keyword evidence="2 7" id="KW-0813">Transport</keyword>